<dbReference type="RefSeq" id="WP_031383194.1">
    <property type="nucleotide sequence ID" value="NZ_BAABKI010000018.1"/>
</dbReference>
<keyword evidence="3" id="KW-1185">Reference proteome</keyword>
<accession>A0ABP9RCL9</accession>
<evidence type="ECO:0000256" key="1">
    <source>
        <dbReference type="SAM" id="MobiDB-lite"/>
    </source>
</evidence>
<reference evidence="3" key="1">
    <citation type="journal article" date="2019" name="Int. J. Syst. Evol. Microbiol.">
        <title>The Global Catalogue of Microorganisms (GCM) 10K type strain sequencing project: providing services to taxonomists for standard genome sequencing and annotation.</title>
        <authorList>
            <consortium name="The Broad Institute Genomics Platform"/>
            <consortium name="The Broad Institute Genome Sequencing Center for Infectious Disease"/>
            <person name="Wu L."/>
            <person name="Ma J."/>
        </authorList>
    </citation>
    <scope>NUCLEOTIDE SEQUENCE [LARGE SCALE GENOMIC DNA]</scope>
    <source>
        <strain evidence="3">JCM 18472</strain>
    </source>
</reference>
<comment type="caution">
    <text evidence="2">The sequence shown here is derived from an EMBL/GenBank/DDBJ whole genome shotgun (WGS) entry which is preliminary data.</text>
</comment>
<sequence length="172" mass="19638">MGFGNWLKRRRKTWQTIWVVKQLDEGLLHVCGEAAVEARGSTSQLMKRLRDGSFQGAVRMKEHGALLNAGQFAALIPQDDFQLYSDRDANWRGRHWQIAWTPQRCWLYDGRLVALPSQVDGHPCLVSSEDVSEIRAKTMTAQSTAPFFSLESREPARLDDKTASNRRGHRSR</sequence>
<proteinExistence type="predicted"/>
<dbReference type="Proteomes" id="UP001500074">
    <property type="component" value="Unassembled WGS sequence"/>
</dbReference>
<protein>
    <submittedName>
        <fullName evidence="2">Uncharacterized protein</fullName>
    </submittedName>
</protein>
<feature type="region of interest" description="Disordered" evidence="1">
    <location>
        <begin position="151"/>
        <end position="172"/>
    </location>
</feature>
<gene>
    <name evidence="2" type="ORF">GCM10023342_17850</name>
</gene>
<name>A0ABP9RCL9_9GAMM</name>
<feature type="compositionally biased region" description="Basic and acidic residues" evidence="1">
    <location>
        <begin position="151"/>
        <end position="163"/>
    </location>
</feature>
<evidence type="ECO:0000313" key="2">
    <source>
        <dbReference type="EMBL" id="GAA5175163.1"/>
    </source>
</evidence>
<evidence type="ECO:0000313" key="3">
    <source>
        <dbReference type="Proteomes" id="UP001500074"/>
    </source>
</evidence>
<dbReference type="EMBL" id="BAABKI010000018">
    <property type="protein sequence ID" value="GAA5175163.1"/>
    <property type="molecule type" value="Genomic_DNA"/>
</dbReference>
<organism evidence="2 3">
    <name type="scientific">Modicisalibacter zincidurans</name>
    <dbReference type="NCBI Taxonomy" id="1178777"/>
    <lineage>
        <taxon>Bacteria</taxon>
        <taxon>Pseudomonadati</taxon>
        <taxon>Pseudomonadota</taxon>
        <taxon>Gammaproteobacteria</taxon>
        <taxon>Oceanospirillales</taxon>
        <taxon>Halomonadaceae</taxon>
        <taxon>Modicisalibacter</taxon>
    </lineage>
</organism>